<dbReference type="PANTHER" id="PTHR30332">
    <property type="entry name" value="PROBABLE GENERAL SECRETION PATHWAY PROTEIN D"/>
    <property type="match status" value="1"/>
</dbReference>
<dbReference type="GO" id="GO:0015627">
    <property type="term" value="C:type II protein secretion system complex"/>
    <property type="evidence" value="ECO:0007669"/>
    <property type="project" value="TreeGrafter"/>
</dbReference>
<dbReference type="STRING" id="418702.BJN45_03655"/>
<proteinExistence type="inferred from homology"/>
<dbReference type="InterPro" id="IPR001775">
    <property type="entry name" value="GspD/PilQ"/>
</dbReference>
<reference evidence="3 4" key="1">
    <citation type="submission" date="2016-10" db="EMBL/GenBank/DDBJ databases">
        <title>Alkaliphiles isolated from bioreactors.</title>
        <authorList>
            <person name="Salah Z."/>
            <person name="Rout S.P."/>
            <person name="Humphreys P.N."/>
        </authorList>
    </citation>
    <scope>NUCLEOTIDE SEQUENCE [LARGE SCALE GENOMIC DNA]</scope>
    <source>
        <strain evidence="3 4">ZS02</strain>
    </source>
</reference>
<sequence>MPRPMVSFIILAIALVACSTPGPRETPHGHLQRTPDLHPAEIPAIVEETGETPEALLPALKPPEKYSVTVNRIPVRDLLFALARDAEIDIDIAPGIDGVVTLNAVRQPLTTLLERIARQAPLRFEFSGKSLLILPDEPYLRHYPVDYVNLSRSISGTVSNSMQIGPASGNNAGGGSLSSTRIDNTTQHRFWESLEKNLLILLVDRNKPSLEPATEGNSKVAQGKSDAPGQLIINPEAGLVSAFATRTQHQRIQAFIDRVGIAIRRQVLIEATIVEVALREGHEQGIDWSAMVRGGLFELAGNTLKGSINLRYNRDDNPRALISLLDSFGTSRVLSSPRLSVLNNQTALLKVVENYVYFNVKADTTTTANVGTTITYTTTPQTVSVGLVMGVTPQISADDSVVLNIRPTITSIGREVPDPNPDLRKNGIENLVPMIRTREIESVMRVANGQIAVLGGLMEDRVDYQTSRVPVLGELPVAGEVFNNRNNRAQKTELVIFLRPVVIREASLAGDYADLAPSLPDSEFFRPPRHARPFQNHPLPEH</sequence>
<dbReference type="OrthoDB" id="9779724at2"/>
<evidence type="ECO:0000313" key="4">
    <source>
        <dbReference type="Proteomes" id="UP000187526"/>
    </source>
</evidence>
<dbReference type="Pfam" id="PF00263">
    <property type="entry name" value="Secretin"/>
    <property type="match status" value="1"/>
</dbReference>
<name>A0A1R1ID64_9RHOO</name>
<dbReference type="EMBL" id="MTHD01000001">
    <property type="protein sequence ID" value="OMG56716.1"/>
    <property type="molecule type" value="Genomic_DNA"/>
</dbReference>
<dbReference type="InterPro" id="IPR050810">
    <property type="entry name" value="Bact_Secretion_Sys_Channel"/>
</dbReference>
<dbReference type="PRINTS" id="PR00811">
    <property type="entry name" value="BCTERIALGSPD"/>
</dbReference>
<comment type="caution">
    <text evidence="3">The sequence shown here is derived from an EMBL/GenBank/DDBJ whole genome shotgun (WGS) entry which is preliminary data.</text>
</comment>
<dbReference type="PROSITE" id="PS51257">
    <property type="entry name" value="PROKAR_LIPOPROTEIN"/>
    <property type="match status" value="1"/>
</dbReference>
<dbReference type="Proteomes" id="UP000187526">
    <property type="component" value="Unassembled WGS sequence"/>
</dbReference>
<feature type="domain" description="Type II/III secretion system secretin-like" evidence="2">
    <location>
        <begin position="325"/>
        <end position="504"/>
    </location>
</feature>
<dbReference type="GO" id="GO:0009306">
    <property type="term" value="P:protein secretion"/>
    <property type="evidence" value="ECO:0007669"/>
    <property type="project" value="InterPro"/>
</dbReference>
<keyword evidence="4" id="KW-1185">Reference proteome</keyword>
<dbReference type="RefSeq" id="WP_076092134.1">
    <property type="nucleotide sequence ID" value="NZ_MTHD01000001.1"/>
</dbReference>
<accession>A0A1R1ID64</accession>
<dbReference type="PANTHER" id="PTHR30332:SF17">
    <property type="entry name" value="TYPE IV PILIATION SYSTEM PROTEIN DR_0774-RELATED"/>
    <property type="match status" value="1"/>
</dbReference>
<evidence type="ECO:0000259" key="2">
    <source>
        <dbReference type="Pfam" id="PF00263"/>
    </source>
</evidence>
<protein>
    <submittedName>
        <fullName evidence="3">Type II and III secretion system protein</fullName>
    </submittedName>
</protein>
<evidence type="ECO:0000313" key="3">
    <source>
        <dbReference type="EMBL" id="OMG56716.1"/>
    </source>
</evidence>
<dbReference type="AlphaFoldDB" id="A0A1R1ID64"/>
<gene>
    <name evidence="3" type="ORF">BJN45_03655</name>
</gene>
<dbReference type="Gene3D" id="3.55.50.30">
    <property type="match status" value="1"/>
</dbReference>
<evidence type="ECO:0000256" key="1">
    <source>
        <dbReference type="RuleBase" id="RU004003"/>
    </source>
</evidence>
<dbReference type="InterPro" id="IPR004846">
    <property type="entry name" value="T2SS/T3SS_dom"/>
</dbReference>
<organism evidence="3 4">
    <name type="scientific">Azonexus hydrophilus</name>
    <dbReference type="NCBI Taxonomy" id="418702"/>
    <lineage>
        <taxon>Bacteria</taxon>
        <taxon>Pseudomonadati</taxon>
        <taxon>Pseudomonadota</taxon>
        <taxon>Betaproteobacteria</taxon>
        <taxon>Rhodocyclales</taxon>
        <taxon>Azonexaceae</taxon>
        <taxon>Azonexus</taxon>
    </lineage>
</organism>
<comment type="similarity">
    <text evidence="1">Belongs to the bacterial secretin family.</text>
</comment>